<sequence length="146" mass="16027">MGLYVEINQECLVKIMIGRDTMITAWIGSISFLAIAILYVLLALGLPYGEFAMGGKYKILPKQMRVACAISVLIQLAAILFILQAGDVISIDLIAPIAIGACYFFAFYLFLNTIMNLFSKSKKEKLVMTPLSFITAICFLITALNG</sequence>
<proteinExistence type="predicted"/>
<organism evidence="2 3">
    <name type="scientific">Halobacillus alkaliphilus</name>
    <dbReference type="NCBI Taxonomy" id="396056"/>
    <lineage>
        <taxon>Bacteria</taxon>
        <taxon>Bacillati</taxon>
        <taxon>Bacillota</taxon>
        <taxon>Bacilli</taxon>
        <taxon>Bacillales</taxon>
        <taxon>Bacillaceae</taxon>
        <taxon>Halobacillus</taxon>
    </lineage>
</organism>
<feature type="transmembrane region" description="Helical" evidence="1">
    <location>
        <begin position="23"/>
        <end position="46"/>
    </location>
</feature>
<gene>
    <name evidence="2" type="ORF">SAMN05216353_1048</name>
</gene>
<keyword evidence="3" id="KW-1185">Reference proteome</keyword>
<name>A0A1I2KFF4_9BACI</name>
<keyword evidence="1" id="KW-0472">Membrane</keyword>
<dbReference type="Proteomes" id="UP000198897">
    <property type="component" value="Unassembled WGS sequence"/>
</dbReference>
<reference evidence="3" key="1">
    <citation type="submission" date="2016-10" db="EMBL/GenBank/DDBJ databases">
        <authorList>
            <person name="Varghese N."/>
            <person name="Submissions S."/>
        </authorList>
    </citation>
    <scope>NUCLEOTIDE SEQUENCE [LARGE SCALE GENOMIC DNA]</scope>
    <source>
        <strain evidence="3">FP5</strain>
    </source>
</reference>
<protein>
    <submittedName>
        <fullName evidence="2">Uncharacterized protein</fullName>
    </submittedName>
</protein>
<accession>A0A1I2KFF4</accession>
<feature type="transmembrane region" description="Helical" evidence="1">
    <location>
        <begin position="126"/>
        <end position="144"/>
    </location>
</feature>
<feature type="transmembrane region" description="Helical" evidence="1">
    <location>
        <begin position="66"/>
        <end position="83"/>
    </location>
</feature>
<keyword evidence="1" id="KW-0812">Transmembrane</keyword>
<keyword evidence="1" id="KW-1133">Transmembrane helix</keyword>
<dbReference type="RefSeq" id="WP_245755946.1">
    <property type="nucleotide sequence ID" value="NZ_FOOG01000004.1"/>
</dbReference>
<evidence type="ECO:0000256" key="1">
    <source>
        <dbReference type="SAM" id="Phobius"/>
    </source>
</evidence>
<dbReference type="EMBL" id="FOOG01000004">
    <property type="protein sequence ID" value="SFF63977.1"/>
    <property type="molecule type" value="Genomic_DNA"/>
</dbReference>
<evidence type="ECO:0000313" key="2">
    <source>
        <dbReference type="EMBL" id="SFF63977.1"/>
    </source>
</evidence>
<feature type="transmembrane region" description="Helical" evidence="1">
    <location>
        <begin position="89"/>
        <end position="114"/>
    </location>
</feature>
<evidence type="ECO:0000313" key="3">
    <source>
        <dbReference type="Proteomes" id="UP000198897"/>
    </source>
</evidence>
<dbReference type="AlphaFoldDB" id="A0A1I2KFF4"/>